<evidence type="ECO:0000259" key="5">
    <source>
        <dbReference type="PROSITE" id="PS51755"/>
    </source>
</evidence>
<keyword evidence="7" id="KW-1185">Reference proteome</keyword>
<accession>A0ABU9N143</accession>
<sequence length="240" mass="27158">MNQQPLILVVEDDPSLSEWMLEFLTQNGYRVGLCDKGNEVEAYVREHNPDLILLDIMLPGLDGISVCTRLRQFYQQPIIMLTARDDELDEVIGLEVGASDYIAKPARPRVLLARIKANLRDMSEDSQPQVEPMHIKVGQLHIDMQAHRVTLAEQAVELSHAEFSLLAYLARHAGEVVDRDSVFKAIKGREYDGLDRSIDVVISALRKRFDGNGEQPQRIKTIWGKGYLLVKDAWHADTAD</sequence>
<dbReference type="PROSITE" id="PS51755">
    <property type="entry name" value="OMPR_PHOB"/>
    <property type="match status" value="1"/>
</dbReference>
<gene>
    <name evidence="6" type="ORF">WCN91_11360</name>
</gene>
<evidence type="ECO:0000313" key="7">
    <source>
        <dbReference type="Proteomes" id="UP001447008"/>
    </source>
</evidence>
<evidence type="ECO:0000313" key="6">
    <source>
        <dbReference type="EMBL" id="MEM0516005.1"/>
    </source>
</evidence>
<dbReference type="InterPro" id="IPR001867">
    <property type="entry name" value="OmpR/PhoB-type_DNA-bd"/>
</dbReference>
<organism evidence="6 7">
    <name type="scientific">Pseudoalteromonas qingdaonensis</name>
    <dbReference type="NCBI Taxonomy" id="3131913"/>
    <lineage>
        <taxon>Bacteria</taxon>
        <taxon>Pseudomonadati</taxon>
        <taxon>Pseudomonadota</taxon>
        <taxon>Gammaproteobacteria</taxon>
        <taxon>Alteromonadales</taxon>
        <taxon>Pseudoalteromonadaceae</taxon>
        <taxon>Pseudoalteromonas</taxon>
    </lineage>
</organism>
<feature type="domain" description="OmpR/PhoB-type" evidence="5">
    <location>
        <begin position="132"/>
        <end position="231"/>
    </location>
</feature>
<proteinExistence type="predicted"/>
<evidence type="ECO:0000256" key="1">
    <source>
        <dbReference type="ARBA" id="ARBA00023125"/>
    </source>
</evidence>
<evidence type="ECO:0000256" key="2">
    <source>
        <dbReference type="PROSITE-ProRule" id="PRU00169"/>
    </source>
</evidence>
<dbReference type="SMART" id="SM00448">
    <property type="entry name" value="REC"/>
    <property type="match status" value="1"/>
</dbReference>
<comment type="caution">
    <text evidence="6">The sequence shown here is derived from an EMBL/GenBank/DDBJ whole genome shotgun (WGS) entry which is preliminary data.</text>
</comment>
<dbReference type="InterPro" id="IPR011006">
    <property type="entry name" value="CheY-like_superfamily"/>
</dbReference>
<keyword evidence="1 3" id="KW-0238">DNA-binding</keyword>
<dbReference type="PROSITE" id="PS50110">
    <property type="entry name" value="RESPONSE_REGULATORY"/>
    <property type="match status" value="1"/>
</dbReference>
<dbReference type="PANTHER" id="PTHR48111:SF47">
    <property type="entry name" value="TRANSCRIPTIONAL REGULATORY PROTEIN RSTA"/>
    <property type="match status" value="1"/>
</dbReference>
<dbReference type="Gene3D" id="1.10.10.10">
    <property type="entry name" value="Winged helix-like DNA-binding domain superfamily/Winged helix DNA-binding domain"/>
    <property type="match status" value="1"/>
</dbReference>
<dbReference type="InterPro" id="IPR036388">
    <property type="entry name" value="WH-like_DNA-bd_sf"/>
</dbReference>
<feature type="DNA-binding region" description="OmpR/PhoB-type" evidence="3">
    <location>
        <begin position="132"/>
        <end position="231"/>
    </location>
</feature>
<evidence type="ECO:0000259" key="4">
    <source>
        <dbReference type="PROSITE" id="PS50110"/>
    </source>
</evidence>
<feature type="modified residue" description="4-aspartylphosphate" evidence="2">
    <location>
        <position position="55"/>
    </location>
</feature>
<dbReference type="EMBL" id="JBCGCU010000012">
    <property type="protein sequence ID" value="MEM0516005.1"/>
    <property type="molecule type" value="Genomic_DNA"/>
</dbReference>
<dbReference type="Gene3D" id="3.40.50.2300">
    <property type="match status" value="1"/>
</dbReference>
<dbReference type="SMART" id="SM00862">
    <property type="entry name" value="Trans_reg_C"/>
    <property type="match status" value="1"/>
</dbReference>
<dbReference type="PANTHER" id="PTHR48111">
    <property type="entry name" value="REGULATOR OF RPOS"/>
    <property type="match status" value="1"/>
</dbReference>
<dbReference type="CDD" id="cd00383">
    <property type="entry name" value="trans_reg_C"/>
    <property type="match status" value="1"/>
</dbReference>
<dbReference type="SUPFAM" id="SSF52172">
    <property type="entry name" value="CheY-like"/>
    <property type="match status" value="1"/>
</dbReference>
<name>A0ABU9N143_9GAMM</name>
<dbReference type="InterPro" id="IPR039420">
    <property type="entry name" value="WalR-like"/>
</dbReference>
<dbReference type="Pfam" id="PF00486">
    <property type="entry name" value="Trans_reg_C"/>
    <property type="match status" value="1"/>
</dbReference>
<dbReference type="InterPro" id="IPR001789">
    <property type="entry name" value="Sig_transdc_resp-reg_receiver"/>
</dbReference>
<dbReference type="RefSeq" id="WP_342679146.1">
    <property type="nucleotide sequence ID" value="NZ_JBCGCU010000012.1"/>
</dbReference>
<dbReference type="SUPFAM" id="SSF46894">
    <property type="entry name" value="C-terminal effector domain of the bipartite response regulators"/>
    <property type="match status" value="1"/>
</dbReference>
<dbReference type="InterPro" id="IPR016032">
    <property type="entry name" value="Sig_transdc_resp-reg_C-effctor"/>
</dbReference>
<protein>
    <submittedName>
        <fullName evidence="6">Response regulator transcription factor</fullName>
    </submittedName>
</protein>
<evidence type="ECO:0000256" key="3">
    <source>
        <dbReference type="PROSITE-ProRule" id="PRU01091"/>
    </source>
</evidence>
<dbReference type="Gene3D" id="6.10.250.690">
    <property type="match status" value="1"/>
</dbReference>
<dbReference type="Proteomes" id="UP001447008">
    <property type="component" value="Unassembled WGS sequence"/>
</dbReference>
<feature type="domain" description="Response regulatory" evidence="4">
    <location>
        <begin position="6"/>
        <end position="119"/>
    </location>
</feature>
<dbReference type="Pfam" id="PF00072">
    <property type="entry name" value="Response_reg"/>
    <property type="match status" value="1"/>
</dbReference>
<reference evidence="6 7" key="1">
    <citation type="submission" date="2024-03" db="EMBL/GenBank/DDBJ databases">
        <title>Pseudoalteromonas qingdaonensis sp. nov., isolated from the intestines of marine benthic organisms.</title>
        <authorList>
            <person name="Lin X."/>
            <person name="Fang S."/>
            <person name="Hu X."/>
        </authorList>
    </citation>
    <scope>NUCLEOTIDE SEQUENCE [LARGE SCALE GENOMIC DNA]</scope>
    <source>
        <strain evidence="6 7">YIC-827</strain>
    </source>
</reference>
<keyword evidence="2" id="KW-0597">Phosphoprotein</keyword>